<gene>
    <name evidence="7" type="ORF">HMH01_05270</name>
</gene>
<comment type="function">
    <text evidence="5">Required for the activity of the bacterial periplasmic transport system of putrescine.</text>
</comment>
<name>A0A849L0P7_9RHOB</name>
<dbReference type="AlphaFoldDB" id="A0A849L0P7"/>
<dbReference type="GO" id="GO:0015846">
    <property type="term" value="P:polyamine transport"/>
    <property type="evidence" value="ECO:0007669"/>
    <property type="project" value="InterPro"/>
</dbReference>
<evidence type="ECO:0000256" key="4">
    <source>
        <dbReference type="ARBA" id="ARBA00022764"/>
    </source>
</evidence>
<organism evidence="7 8">
    <name type="scientific">Halovulum dunhuangense</name>
    <dbReference type="NCBI Taxonomy" id="1505036"/>
    <lineage>
        <taxon>Bacteria</taxon>
        <taxon>Pseudomonadati</taxon>
        <taxon>Pseudomonadota</taxon>
        <taxon>Alphaproteobacteria</taxon>
        <taxon>Rhodobacterales</taxon>
        <taxon>Paracoccaceae</taxon>
        <taxon>Halovulum</taxon>
    </lineage>
</organism>
<reference evidence="7 8" key="1">
    <citation type="submission" date="2020-05" db="EMBL/GenBank/DDBJ databases">
        <title>Gimesia benthica sp. nov., a novel planctomycete isolated from a deep-sea water sample of the Northwest Indian Ocean.</title>
        <authorList>
            <person name="Wang J."/>
            <person name="Ruan C."/>
            <person name="Song L."/>
            <person name="Zhu Y."/>
            <person name="Li A."/>
            <person name="Zheng X."/>
            <person name="Wang L."/>
            <person name="Lu Z."/>
            <person name="Huang Y."/>
            <person name="Du W."/>
            <person name="Zhou Y."/>
            <person name="Huang L."/>
            <person name="Dai X."/>
        </authorList>
    </citation>
    <scope>NUCLEOTIDE SEQUENCE [LARGE SCALE GENOMIC DNA]</scope>
    <source>
        <strain evidence="7 8">YYQ-30</strain>
    </source>
</reference>
<evidence type="ECO:0000256" key="2">
    <source>
        <dbReference type="ARBA" id="ARBA00022448"/>
    </source>
</evidence>
<evidence type="ECO:0000313" key="7">
    <source>
        <dbReference type="EMBL" id="NNU79848.1"/>
    </source>
</evidence>
<keyword evidence="2 5" id="KW-0813">Transport</keyword>
<protein>
    <recommendedName>
        <fullName evidence="5">Putrescine-binding periplasmic protein</fullName>
    </recommendedName>
</protein>
<evidence type="ECO:0000256" key="3">
    <source>
        <dbReference type="ARBA" id="ARBA00022729"/>
    </source>
</evidence>
<dbReference type="Proteomes" id="UP000572377">
    <property type="component" value="Unassembled WGS sequence"/>
</dbReference>
<evidence type="ECO:0000256" key="1">
    <source>
        <dbReference type="ARBA" id="ARBA00004418"/>
    </source>
</evidence>
<dbReference type="Pfam" id="PF13416">
    <property type="entry name" value="SBP_bac_8"/>
    <property type="match status" value="1"/>
</dbReference>
<sequence length="362" mass="39742">MKQRLALAVSAAALAASPLAAQEVLNIYNWSDYIAEDTIEKFTAETGIQVNYDVYDGNEVLEAKLLAGNSGYDIVVPTSDFFQRQIAAGVYQPLDKSKLPNLVNMDENLMAQAAAYDPDNEHGVIYMWGTTGLGYNVGKVEEALGAEAPTDSWALIFEEENISKLQSCGVTMLDTPTEALPAALNYLGYDPKSTDEAELQEAADLWMTVRPYIRYFHSSQYINDLANGDICVAVGYSGDVFIAQARAEESGNGVEIGYSIPNEGALQWFDIMAIPVDAQNPDAAHQFINFVMDPQITADITNYVWYANANKASMPLVDPEVASDPAIFPPEEVKANLWSAQTYDARTDRIVTRLWTQITTGQ</sequence>
<dbReference type="PIRSF" id="PIRSF019574">
    <property type="entry name" value="Periplasmic_polyamine_BP"/>
    <property type="match status" value="1"/>
</dbReference>
<dbReference type="PANTHER" id="PTHR30222">
    <property type="entry name" value="SPERMIDINE/PUTRESCINE-BINDING PERIPLASMIC PROTEIN"/>
    <property type="match status" value="1"/>
</dbReference>
<evidence type="ECO:0000256" key="6">
    <source>
        <dbReference type="SAM" id="SignalP"/>
    </source>
</evidence>
<evidence type="ECO:0000313" key="8">
    <source>
        <dbReference type="Proteomes" id="UP000572377"/>
    </source>
</evidence>
<evidence type="ECO:0000256" key="5">
    <source>
        <dbReference type="PIRNR" id="PIRNR019574"/>
    </source>
</evidence>
<dbReference type="PRINTS" id="PR00909">
    <property type="entry name" value="SPERMDNBNDNG"/>
</dbReference>
<comment type="similarity">
    <text evidence="5">Belongs to the bacterial solute-binding protein PotD/PotF family.</text>
</comment>
<keyword evidence="8" id="KW-1185">Reference proteome</keyword>
<dbReference type="PANTHER" id="PTHR30222:SF12">
    <property type="entry name" value="NORSPERMIDINE SENSOR"/>
    <property type="match status" value="1"/>
</dbReference>
<dbReference type="Gene3D" id="3.40.190.10">
    <property type="entry name" value="Periplasmic binding protein-like II"/>
    <property type="match status" value="2"/>
</dbReference>
<feature type="chain" id="PRO_5032974279" description="Putrescine-binding periplasmic protein" evidence="6">
    <location>
        <begin position="22"/>
        <end position="362"/>
    </location>
</feature>
<dbReference type="RefSeq" id="WP_171323158.1">
    <property type="nucleotide sequence ID" value="NZ_JABFBC010000001.1"/>
</dbReference>
<proteinExistence type="inferred from homology"/>
<dbReference type="InterPro" id="IPR006059">
    <property type="entry name" value="SBP"/>
</dbReference>
<accession>A0A849L0P7</accession>
<dbReference type="CDD" id="cd13659">
    <property type="entry name" value="PBP2_PotF"/>
    <property type="match status" value="1"/>
</dbReference>
<dbReference type="EMBL" id="JABFBC010000001">
    <property type="protein sequence ID" value="NNU79848.1"/>
    <property type="molecule type" value="Genomic_DNA"/>
</dbReference>
<keyword evidence="4 5" id="KW-0574">Periplasm</keyword>
<feature type="signal peptide" evidence="6">
    <location>
        <begin position="1"/>
        <end position="21"/>
    </location>
</feature>
<dbReference type="SUPFAM" id="SSF53850">
    <property type="entry name" value="Periplasmic binding protein-like II"/>
    <property type="match status" value="1"/>
</dbReference>
<dbReference type="InterPro" id="IPR001188">
    <property type="entry name" value="Sperm_putr-bd"/>
</dbReference>
<comment type="subcellular location">
    <subcellularLocation>
        <location evidence="1 5">Periplasm</location>
    </subcellularLocation>
</comment>
<comment type="caution">
    <text evidence="7">The sequence shown here is derived from an EMBL/GenBank/DDBJ whole genome shotgun (WGS) entry which is preliminary data.</text>
</comment>
<dbReference type="GO" id="GO:0042597">
    <property type="term" value="C:periplasmic space"/>
    <property type="evidence" value="ECO:0007669"/>
    <property type="project" value="UniProtKB-SubCell"/>
</dbReference>
<dbReference type="GO" id="GO:0019808">
    <property type="term" value="F:polyamine binding"/>
    <property type="evidence" value="ECO:0007669"/>
    <property type="project" value="InterPro"/>
</dbReference>
<keyword evidence="3 6" id="KW-0732">Signal</keyword>